<accession>A0A099L6C9</accession>
<organism evidence="1 2">
    <name type="scientific">Colwellia psychrerythraea</name>
    <name type="common">Vibrio psychroerythus</name>
    <dbReference type="NCBI Taxonomy" id="28229"/>
    <lineage>
        <taxon>Bacteria</taxon>
        <taxon>Pseudomonadati</taxon>
        <taxon>Pseudomonadota</taxon>
        <taxon>Gammaproteobacteria</taxon>
        <taxon>Alteromonadales</taxon>
        <taxon>Colwelliaceae</taxon>
        <taxon>Colwellia</taxon>
    </lineage>
</organism>
<sequence length="119" mass="13611">MIINAYTITSSWDELSTMPSYDSYSIVSTTYTDAEARGWQSWDLTELVQGWMMAEVDNNGVMLAGLGDNYFQRFYSSEYIGFGPRLVINTVEVPEPENITMTFLLGFILLSVIKRRQKI</sequence>
<comment type="caution">
    <text evidence="1">The sequence shown here is derived from an EMBL/GenBank/DDBJ whole genome shotgun (WGS) entry which is preliminary data.</text>
</comment>
<dbReference type="Proteomes" id="UP000029868">
    <property type="component" value="Unassembled WGS sequence"/>
</dbReference>
<proteinExistence type="predicted"/>
<dbReference type="EMBL" id="JQEC01000002">
    <property type="protein sequence ID" value="KGJ97443.1"/>
    <property type="molecule type" value="Genomic_DNA"/>
</dbReference>
<dbReference type="NCBIfam" id="NF033679">
    <property type="entry name" value="DNRLRE_dom"/>
    <property type="match status" value="1"/>
</dbReference>
<name>A0A099L6C9_COLPS</name>
<dbReference type="RefSeq" id="WP_033080327.1">
    <property type="nucleotide sequence ID" value="NZ_JQEC01000002.1"/>
</dbReference>
<dbReference type="PATRIC" id="fig|28229.3.peg.186"/>
<evidence type="ECO:0000313" key="2">
    <source>
        <dbReference type="Proteomes" id="UP000029868"/>
    </source>
</evidence>
<gene>
    <name evidence="1" type="ORF">GAB14E_1032</name>
</gene>
<protein>
    <submittedName>
        <fullName evidence="1">Uncharacterized protein</fullName>
    </submittedName>
</protein>
<reference evidence="1 2" key="1">
    <citation type="submission" date="2014-08" db="EMBL/GenBank/DDBJ databases">
        <title>Genomic and Phenotypic Diversity of Colwellia psychrerythraea strains from Disparate Marine Basins.</title>
        <authorList>
            <person name="Techtmann S.M."/>
            <person name="Stelling S.C."/>
            <person name="Utturkar S.M."/>
            <person name="Alshibli N."/>
            <person name="Harris A."/>
            <person name="Brown S.D."/>
            <person name="Hazen T.C."/>
        </authorList>
    </citation>
    <scope>NUCLEOTIDE SEQUENCE [LARGE SCALE GENOMIC DNA]</scope>
    <source>
        <strain evidence="1 2">GAB14E</strain>
    </source>
</reference>
<evidence type="ECO:0000313" key="1">
    <source>
        <dbReference type="EMBL" id="KGJ97443.1"/>
    </source>
</evidence>
<dbReference type="AlphaFoldDB" id="A0A099L6C9"/>